<accession>A0A538TTD8</accession>
<dbReference type="PRINTS" id="PR00111">
    <property type="entry name" value="ABHYDROLASE"/>
</dbReference>
<name>A0A538TTD8_UNCEI</name>
<dbReference type="PANTHER" id="PTHR11614">
    <property type="entry name" value="PHOSPHOLIPASE-RELATED"/>
    <property type="match status" value="1"/>
</dbReference>
<comment type="caution">
    <text evidence="2">The sequence shown here is derived from an EMBL/GenBank/DDBJ whole genome shotgun (WGS) entry which is preliminary data.</text>
</comment>
<reference evidence="2 3" key="1">
    <citation type="journal article" date="2019" name="Nat. Microbiol.">
        <title>Mediterranean grassland soil C-N compound turnover is dependent on rainfall and depth, and is mediated by genomically divergent microorganisms.</title>
        <authorList>
            <person name="Diamond S."/>
            <person name="Andeer P.F."/>
            <person name="Li Z."/>
            <person name="Crits-Christoph A."/>
            <person name="Burstein D."/>
            <person name="Anantharaman K."/>
            <person name="Lane K.R."/>
            <person name="Thomas B.C."/>
            <person name="Pan C."/>
            <person name="Northen T.R."/>
            <person name="Banfield J.F."/>
        </authorList>
    </citation>
    <scope>NUCLEOTIDE SEQUENCE [LARGE SCALE GENOMIC DNA]</scope>
    <source>
        <strain evidence="2">WS_9</strain>
    </source>
</reference>
<protein>
    <submittedName>
        <fullName evidence="2">Lysophospholipase</fullName>
    </submittedName>
</protein>
<dbReference type="EMBL" id="VBOZ01000007">
    <property type="protein sequence ID" value="TMQ66890.1"/>
    <property type="molecule type" value="Genomic_DNA"/>
</dbReference>
<dbReference type="InterPro" id="IPR000073">
    <property type="entry name" value="AB_hydrolase_1"/>
</dbReference>
<gene>
    <name evidence="2" type="ORF">E6K79_01155</name>
</gene>
<dbReference type="AlphaFoldDB" id="A0A538TTD8"/>
<evidence type="ECO:0000313" key="2">
    <source>
        <dbReference type="EMBL" id="TMQ66890.1"/>
    </source>
</evidence>
<dbReference type="SUPFAM" id="SSF53474">
    <property type="entry name" value="alpha/beta-Hydrolases"/>
    <property type="match status" value="1"/>
</dbReference>
<dbReference type="InterPro" id="IPR051044">
    <property type="entry name" value="MAG_DAG_Lipase"/>
</dbReference>
<dbReference type="InterPro" id="IPR022742">
    <property type="entry name" value="Hydrolase_4"/>
</dbReference>
<dbReference type="InterPro" id="IPR029058">
    <property type="entry name" value="AB_hydrolase_fold"/>
</dbReference>
<evidence type="ECO:0000313" key="3">
    <source>
        <dbReference type="Proteomes" id="UP000317691"/>
    </source>
</evidence>
<sequence length="290" mass="31873">MQRSGLHGVGMTSETISEFRIELPRGEIAGWEMGDPGAPKGIGILHGLGDHAGRYIPIGAALGARGFAAQAIDLPGHGKSYGKRGHVDSWDEYRSAVTAWMDRAKAAVPTRRWSLLGHSMGAFVALDWALMNPGRVERLVLSAPPFQLAFTPSMLKVKAAQLLVRVWPGFSQGNMILPSMLSHDPEVVREHSLDPLVHYKISARLFLEFQAMRSTLRKRAHDLPIATLLLHGAADPIADPEGSRRWAESAPPGMVSLRLYPTLYHEVLMEIGREKIIASMIDWLESVPGR</sequence>
<dbReference type="Pfam" id="PF12146">
    <property type="entry name" value="Hydrolase_4"/>
    <property type="match status" value="1"/>
</dbReference>
<organism evidence="2 3">
    <name type="scientific">Eiseniibacteriota bacterium</name>
    <dbReference type="NCBI Taxonomy" id="2212470"/>
    <lineage>
        <taxon>Bacteria</taxon>
        <taxon>Candidatus Eiseniibacteriota</taxon>
    </lineage>
</organism>
<feature type="domain" description="Serine aminopeptidase S33" evidence="1">
    <location>
        <begin position="43"/>
        <end position="270"/>
    </location>
</feature>
<dbReference type="Proteomes" id="UP000317691">
    <property type="component" value="Unassembled WGS sequence"/>
</dbReference>
<dbReference type="Gene3D" id="3.40.50.1820">
    <property type="entry name" value="alpha/beta hydrolase"/>
    <property type="match status" value="1"/>
</dbReference>
<evidence type="ECO:0000259" key="1">
    <source>
        <dbReference type="Pfam" id="PF12146"/>
    </source>
</evidence>
<proteinExistence type="predicted"/>